<comment type="caution">
    <text evidence="1">The sequence shown here is derived from an EMBL/GenBank/DDBJ whole genome shotgun (WGS) entry which is preliminary data.</text>
</comment>
<name>A0A7W3NHG2_PRIAR</name>
<gene>
    <name evidence="1" type="ORF">HNP21_006114</name>
</gene>
<proteinExistence type="predicted"/>
<evidence type="ECO:0008006" key="3">
    <source>
        <dbReference type="Google" id="ProtNLM"/>
    </source>
</evidence>
<protein>
    <recommendedName>
        <fullName evidence="3">Group-specific protein</fullName>
    </recommendedName>
</protein>
<keyword evidence="2" id="KW-1185">Reference proteome</keyword>
<reference evidence="1" key="1">
    <citation type="submission" date="2020-08" db="EMBL/GenBank/DDBJ databases">
        <title>Functional genomics of gut bacteria from endangered species of beetles.</title>
        <authorList>
            <person name="Carlos-Shanley C."/>
        </authorList>
    </citation>
    <scope>NUCLEOTIDE SEQUENCE [LARGE SCALE GENOMIC DNA]</scope>
    <source>
        <strain evidence="1">S00060</strain>
    </source>
</reference>
<dbReference type="EMBL" id="JACJHT010000021">
    <property type="protein sequence ID" value="MBA9042936.1"/>
    <property type="molecule type" value="Genomic_DNA"/>
</dbReference>
<dbReference type="RefSeq" id="WP_182528225.1">
    <property type="nucleotide sequence ID" value="NZ_JACJHT010000021.1"/>
</dbReference>
<dbReference type="Proteomes" id="UP000543174">
    <property type="component" value="Unassembled WGS sequence"/>
</dbReference>
<evidence type="ECO:0000313" key="2">
    <source>
        <dbReference type="Proteomes" id="UP000543174"/>
    </source>
</evidence>
<sequence>MRTKQMRLRRIQHLAHEIMDKMNKDNEYTDCPTSKIVIDNLSRALGNLADPFGNYSLEYLEEKVEKAHYLLFKNEKKLKIK</sequence>
<accession>A0A7W3NHG2</accession>
<dbReference type="AlphaFoldDB" id="A0A7W3NHG2"/>
<organism evidence="1 2">
    <name type="scientific">Priestia aryabhattai</name>
    <name type="common">Bacillus aryabhattai</name>
    <dbReference type="NCBI Taxonomy" id="412384"/>
    <lineage>
        <taxon>Bacteria</taxon>
        <taxon>Bacillati</taxon>
        <taxon>Bacillota</taxon>
        <taxon>Bacilli</taxon>
        <taxon>Bacillales</taxon>
        <taxon>Bacillaceae</taxon>
        <taxon>Priestia</taxon>
    </lineage>
</organism>
<evidence type="ECO:0000313" key="1">
    <source>
        <dbReference type="EMBL" id="MBA9042936.1"/>
    </source>
</evidence>